<dbReference type="PATRIC" id="fig|1359163.3.peg.910"/>
<dbReference type="InterPro" id="IPR016102">
    <property type="entry name" value="Succinyl-CoA_synth-like"/>
</dbReference>
<dbReference type="GO" id="GO:0006104">
    <property type="term" value="P:succinyl-CoA metabolic process"/>
    <property type="evidence" value="ECO:0007669"/>
    <property type="project" value="TreeGrafter"/>
</dbReference>
<dbReference type="Proteomes" id="UP000033562">
    <property type="component" value="Unassembled WGS sequence"/>
</dbReference>
<dbReference type="Pfam" id="PF08442">
    <property type="entry name" value="ATP-grasp_2"/>
    <property type="match status" value="1"/>
</dbReference>
<dbReference type="EC" id="6.2.1.5" evidence="10"/>
<dbReference type="PROSITE" id="PS01217">
    <property type="entry name" value="SUCCINYL_COA_LIG_3"/>
    <property type="match status" value="1"/>
</dbReference>
<comment type="function">
    <text evidence="10">Succinyl-CoA synthetase functions in the citric acid cycle (TCA), coupling the hydrolysis of succinyl-CoA to the synthesis of either ATP or GTP and thus represents the only step of substrate-level phosphorylation in the TCA. The beta subunit provides nucleotide specificity of the enzyme and binds the substrate succinate, while the binding sites for coenzyme A and phosphate are found in the alpha subunit.</text>
</comment>
<reference evidence="12 13" key="1">
    <citation type="submission" date="2015-02" db="EMBL/GenBank/DDBJ databases">
        <title>Genome Sequencing of Rickettsiales.</title>
        <authorList>
            <person name="Daugherty S.C."/>
            <person name="Su Q."/>
            <person name="Abolude K."/>
            <person name="Beier-Sexton M."/>
            <person name="Carlyon J.A."/>
            <person name="Carter R."/>
            <person name="Day N.P."/>
            <person name="Dumler S.J."/>
            <person name="Dyachenko V."/>
            <person name="Godinez A."/>
            <person name="Kurtti T.J."/>
            <person name="Lichay M."/>
            <person name="Mullins K.E."/>
            <person name="Ott S."/>
            <person name="Pappas-Brown V."/>
            <person name="Paris D.H."/>
            <person name="Patel P."/>
            <person name="Richards A.L."/>
            <person name="Sadzewicz L."/>
            <person name="Sears K."/>
            <person name="Seidman D."/>
            <person name="Sengamalay N."/>
            <person name="Stenos J."/>
            <person name="Tallon L.J."/>
            <person name="Vincent G."/>
            <person name="Fraser C.M."/>
            <person name="Munderloh U."/>
            <person name="Dunning-Hotopp J.C."/>
        </authorList>
    </citation>
    <scope>NUCLEOTIDE SEQUENCE [LARGE SCALE GENOMIC DNA]</scope>
    <source>
        <strain evidence="12 13">RAC413</strain>
    </source>
</reference>
<evidence type="ECO:0000256" key="8">
    <source>
        <dbReference type="ARBA" id="ARBA00052241"/>
    </source>
</evidence>
<keyword evidence="7 10" id="KW-0460">Magnesium</keyword>
<comment type="pathway">
    <text evidence="10">Carbohydrate metabolism; tricarboxylic acid cycle; succinate from succinyl-CoA (ligase route): step 1/1.</text>
</comment>
<evidence type="ECO:0000313" key="13">
    <source>
        <dbReference type="Proteomes" id="UP000033562"/>
    </source>
</evidence>
<dbReference type="OrthoDB" id="9802602at2"/>
<evidence type="ECO:0000259" key="11">
    <source>
        <dbReference type="PROSITE" id="PS50975"/>
    </source>
</evidence>
<dbReference type="PROSITE" id="PS50975">
    <property type="entry name" value="ATP_GRASP"/>
    <property type="match status" value="1"/>
</dbReference>
<proteinExistence type="inferred from homology"/>
<dbReference type="GO" id="GO:0042709">
    <property type="term" value="C:succinate-CoA ligase complex"/>
    <property type="evidence" value="ECO:0007669"/>
    <property type="project" value="TreeGrafter"/>
</dbReference>
<accession>A0A0F3NRN5</accession>
<dbReference type="STRING" id="1359163.NLO413_0937"/>
<dbReference type="PANTHER" id="PTHR11815">
    <property type="entry name" value="SUCCINYL-COA SYNTHETASE BETA CHAIN"/>
    <property type="match status" value="1"/>
</dbReference>
<dbReference type="GO" id="GO:0000287">
    <property type="term" value="F:magnesium ion binding"/>
    <property type="evidence" value="ECO:0007669"/>
    <property type="project" value="UniProtKB-UniRule"/>
</dbReference>
<feature type="binding site" evidence="10">
    <location>
        <position position="102"/>
    </location>
    <ligand>
        <name>ATP</name>
        <dbReference type="ChEBI" id="CHEBI:30616"/>
    </ligand>
</feature>
<evidence type="ECO:0000256" key="2">
    <source>
        <dbReference type="ARBA" id="ARBA00022532"/>
    </source>
</evidence>
<feature type="binding site" evidence="10">
    <location>
        <position position="107"/>
    </location>
    <ligand>
        <name>ATP</name>
        <dbReference type="ChEBI" id="CHEBI:30616"/>
    </ligand>
</feature>
<feature type="binding site" evidence="10">
    <location>
        <position position="46"/>
    </location>
    <ligand>
        <name>ATP</name>
        <dbReference type="ChEBI" id="CHEBI:30616"/>
    </ligand>
</feature>
<dbReference type="FunFam" id="3.30.1490.20:FF:000002">
    <property type="entry name" value="Succinate--CoA ligase [ADP-forming] subunit beta"/>
    <property type="match status" value="1"/>
</dbReference>
<dbReference type="GO" id="GO:0005524">
    <property type="term" value="F:ATP binding"/>
    <property type="evidence" value="ECO:0007669"/>
    <property type="project" value="UniProtKB-UniRule"/>
</dbReference>
<dbReference type="PANTHER" id="PTHR11815:SF10">
    <property type="entry name" value="SUCCINATE--COA LIGASE [GDP-FORMING] SUBUNIT BETA, MITOCHONDRIAL"/>
    <property type="match status" value="1"/>
</dbReference>
<dbReference type="InterPro" id="IPR017866">
    <property type="entry name" value="Succ-CoA_synthase_bsu_CS"/>
</dbReference>
<dbReference type="AlphaFoldDB" id="A0A0F3NRN5"/>
<dbReference type="FunFam" id="3.40.50.261:FF:000001">
    <property type="entry name" value="Succinate--CoA ligase [ADP-forming] subunit beta"/>
    <property type="match status" value="1"/>
</dbReference>
<comment type="pathway">
    <text evidence="9">One-carbon metabolism; formaldehyde assimilation via serine pathway.</text>
</comment>
<dbReference type="SUPFAM" id="SSF56059">
    <property type="entry name" value="Glutathione synthetase ATP-binding domain-like"/>
    <property type="match status" value="1"/>
</dbReference>
<dbReference type="Gene3D" id="3.30.470.20">
    <property type="entry name" value="ATP-grasp fold, B domain"/>
    <property type="match status" value="1"/>
</dbReference>
<dbReference type="Gene3D" id="3.30.1490.20">
    <property type="entry name" value="ATP-grasp fold, A domain"/>
    <property type="match status" value="1"/>
</dbReference>
<comment type="cofactor">
    <cofactor evidence="10">
        <name>Mg(2+)</name>
        <dbReference type="ChEBI" id="CHEBI:18420"/>
    </cofactor>
    <text evidence="10">Binds 1 Mg(2+) ion per subunit.</text>
</comment>
<dbReference type="UniPathway" id="UPA00223">
    <property type="reaction ID" value="UER00999"/>
</dbReference>
<evidence type="ECO:0000256" key="4">
    <source>
        <dbReference type="ARBA" id="ARBA00022723"/>
    </source>
</evidence>
<dbReference type="GO" id="GO:0005829">
    <property type="term" value="C:cytosol"/>
    <property type="evidence" value="ECO:0007669"/>
    <property type="project" value="TreeGrafter"/>
</dbReference>
<dbReference type="InterPro" id="IPR011761">
    <property type="entry name" value="ATP-grasp"/>
</dbReference>
<evidence type="ECO:0000256" key="7">
    <source>
        <dbReference type="ARBA" id="ARBA00022842"/>
    </source>
</evidence>
<feature type="binding site" evidence="10">
    <location>
        <begin position="53"/>
        <end position="55"/>
    </location>
    <ligand>
        <name>ATP</name>
        <dbReference type="ChEBI" id="CHEBI:30616"/>
    </ligand>
</feature>
<dbReference type="EMBL" id="LANX01000001">
    <property type="protein sequence ID" value="KJV69544.1"/>
    <property type="molecule type" value="Genomic_DNA"/>
</dbReference>
<dbReference type="GO" id="GO:0006099">
    <property type="term" value="P:tricarboxylic acid cycle"/>
    <property type="evidence" value="ECO:0007669"/>
    <property type="project" value="UniProtKB-UniRule"/>
</dbReference>
<keyword evidence="6 10" id="KW-0067">ATP-binding</keyword>
<gene>
    <name evidence="10 12" type="primary">sucC</name>
    <name evidence="12" type="ORF">NLO413_0937</name>
</gene>
<dbReference type="InterPro" id="IPR005811">
    <property type="entry name" value="SUCC_ACL_C"/>
</dbReference>
<evidence type="ECO:0000313" key="12">
    <source>
        <dbReference type="EMBL" id="KJV69544.1"/>
    </source>
</evidence>
<sequence length="387" mass="42371">MNIHEFQAKSVLRDFGIAIPNGVLVESIQDVDTALKKLQSSTVVVKAQIHAGGRGKAGGVKIARTTEEVHQFVKQLLHSTLVTYQTSLEGQKVNKIYLEEGCDIKKEYYLSAVIDRKSGRVKIIFSTEGGVDIEEVAKISPNKISQCCIDVVYGFQDFHGRELCYSLNLTSDQSHKICNIINKVYNAFISTDATQIEINPLVETHSGKFIALDAKVSFDDNALYRHPDIIKLRDLDEEVKEEIEASKYGLSYIKMNGNIGCMVNGAGLAMATMDIIKYYGAEPANFLDVGGSATKKAVKEAFKIILSDKIDGILVNIFGGIMHCDTIAHGIIEATKEVGINIPLVIRLSGTNFKAGKKLLNDSQLNIITADTLSEAASNIVNAIKKK</sequence>
<comment type="subunit">
    <text evidence="10">Heterotetramer of two alpha and two beta subunits.</text>
</comment>
<dbReference type="FunFam" id="3.30.470.20:FF:000002">
    <property type="entry name" value="Succinate--CoA ligase [ADP-forming] subunit beta"/>
    <property type="match status" value="1"/>
</dbReference>
<comment type="catalytic activity">
    <reaction evidence="10">
        <text>succinate + ATP + CoA = succinyl-CoA + ADP + phosphate</text>
        <dbReference type="Rhea" id="RHEA:17661"/>
        <dbReference type="ChEBI" id="CHEBI:30031"/>
        <dbReference type="ChEBI" id="CHEBI:30616"/>
        <dbReference type="ChEBI" id="CHEBI:43474"/>
        <dbReference type="ChEBI" id="CHEBI:57287"/>
        <dbReference type="ChEBI" id="CHEBI:57292"/>
        <dbReference type="ChEBI" id="CHEBI:456216"/>
        <dbReference type="EC" id="6.2.1.5"/>
    </reaction>
</comment>
<dbReference type="PIRSF" id="PIRSF001554">
    <property type="entry name" value="SucCS_beta"/>
    <property type="match status" value="1"/>
</dbReference>
<dbReference type="RefSeq" id="WP_045809228.1">
    <property type="nucleotide sequence ID" value="NZ_LANX01000001.1"/>
</dbReference>
<evidence type="ECO:0000256" key="6">
    <source>
        <dbReference type="ARBA" id="ARBA00022840"/>
    </source>
</evidence>
<comment type="catalytic activity">
    <reaction evidence="10">
        <text>GTP + succinate + CoA = succinyl-CoA + GDP + phosphate</text>
        <dbReference type="Rhea" id="RHEA:22120"/>
        <dbReference type="ChEBI" id="CHEBI:30031"/>
        <dbReference type="ChEBI" id="CHEBI:37565"/>
        <dbReference type="ChEBI" id="CHEBI:43474"/>
        <dbReference type="ChEBI" id="CHEBI:57287"/>
        <dbReference type="ChEBI" id="CHEBI:57292"/>
        <dbReference type="ChEBI" id="CHEBI:58189"/>
    </reaction>
</comment>
<feature type="binding site" evidence="10">
    <location>
        <position position="199"/>
    </location>
    <ligand>
        <name>Mg(2+)</name>
        <dbReference type="ChEBI" id="CHEBI:18420"/>
    </ligand>
</feature>
<evidence type="ECO:0000256" key="1">
    <source>
        <dbReference type="ARBA" id="ARBA00009182"/>
    </source>
</evidence>
<name>A0A0F3NRN5_9RICK</name>
<keyword evidence="3 10" id="KW-0436">Ligase</keyword>
<dbReference type="InterPro" id="IPR013815">
    <property type="entry name" value="ATP_grasp_subdomain_1"/>
</dbReference>
<dbReference type="GO" id="GO:0004776">
    <property type="term" value="F:succinate-CoA ligase (GDP-forming) activity"/>
    <property type="evidence" value="ECO:0007669"/>
    <property type="project" value="RHEA"/>
</dbReference>
<dbReference type="Gene3D" id="3.40.50.261">
    <property type="entry name" value="Succinyl-CoA synthetase domains"/>
    <property type="match status" value="1"/>
</dbReference>
<dbReference type="HAMAP" id="MF_00558">
    <property type="entry name" value="Succ_CoA_beta"/>
    <property type="match status" value="1"/>
</dbReference>
<dbReference type="InterPro" id="IPR013650">
    <property type="entry name" value="ATP-grasp_succ-CoA_synth-type"/>
</dbReference>
<dbReference type="GO" id="GO:0004775">
    <property type="term" value="F:succinate-CoA ligase (ADP-forming) activity"/>
    <property type="evidence" value="ECO:0007669"/>
    <property type="project" value="UniProtKB-UniRule"/>
</dbReference>
<protein>
    <recommendedName>
        <fullName evidence="10">Succinate--CoA ligase [ADP-forming] subunit beta</fullName>
        <ecNumber evidence="10">6.2.1.5</ecNumber>
    </recommendedName>
    <alternativeName>
        <fullName evidence="10">Succinyl-CoA synthetase subunit beta</fullName>
        <shortName evidence="10">SCS-beta</shortName>
    </alternativeName>
</protein>
<comment type="catalytic activity">
    <reaction evidence="8">
        <text>(S)-malate + ATP + CoA = (S)-malyl-CoA + ADP + phosphate</text>
        <dbReference type="Rhea" id="RHEA:26193"/>
        <dbReference type="ChEBI" id="CHEBI:15589"/>
        <dbReference type="ChEBI" id="CHEBI:30616"/>
        <dbReference type="ChEBI" id="CHEBI:43474"/>
        <dbReference type="ChEBI" id="CHEBI:57287"/>
        <dbReference type="ChEBI" id="CHEBI:57317"/>
        <dbReference type="ChEBI" id="CHEBI:456216"/>
        <dbReference type="EC" id="6.2.1.9"/>
    </reaction>
</comment>
<evidence type="ECO:0000256" key="5">
    <source>
        <dbReference type="ARBA" id="ARBA00022741"/>
    </source>
</evidence>
<dbReference type="Pfam" id="PF00549">
    <property type="entry name" value="Ligase_CoA"/>
    <property type="match status" value="1"/>
</dbReference>
<feature type="binding site" evidence="10">
    <location>
        <position position="264"/>
    </location>
    <ligand>
        <name>substrate</name>
        <note>ligand shared with subunit alpha</note>
    </ligand>
</feature>
<keyword evidence="4 10" id="KW-0479">Metal-binding</keyword>
<evidence type="ECO:0000256" key="3">
    <source>
        <dbReference type="ARBA" id="ARBA00022598"/>
    </source>
</evidence>
<dbReference type="SUPFAM" id="SSF52210">
    <property type="entry name" value="Succinyl-CoA synthetase domains"/>
    <property type="match status" value="1"/>
</dbReference>
<dbReference type="NCBIfam" id="NF001913">
    <property type="entry name" value="PRK00696.1"/>
    <property type="match status" value="1"/>
</dbReference>
<feature type="domain" description="ATP-grasp" evidence="11">
    <location>
        <begin position="9"/>
        <end position="244"/>
    </location>
</feature>
<dbReference type="InterPro" id="IPR005809">
    <property type="entry name" value="Succ_CoA_ligase-like_bsu"/>
</dbReference>
<keyword evidence="5 10" id="KW-0547">Nucleotide-binding</keyword>
<comment type="similarity">
    <text evidence="1 10">Belongs to the succinate/malate CoA ligase beta subunit family.</text>
</comment>
<feature type="binding site" evidence="10">
    <location>
        <position position="213"/>
    </location>
    <ligand>
        <name>Mg(2+)</name>
        <dbReference type="ChEBI" id="CHEBI:18420"/>
    </ligand>
</feature>
<keyword evidence="2 10" id="KW-0816">Tricarboxylic acid cycle</keyword>
<feature type="binding site" evidence="10">
    <location>
        <position position="99"/>
    </location>
    <ligand>
        <name>ATP</name>
        <dbReference type="ChEBI" id="CHEBI:30616"/>
    </ligand>
</feature>
<feature type="binding site" evidence="10">
    <location>
        <begin position="320"/>
        <end position="322"/>
    </location>
    <ligand>
        <name>substrate</name>
        <note>ligand shared with subunit alpha</note>
    </ligand>
</feature>
<dbReference type="GO" id="GO:0050074">
    <property type="term" value="F:malate-CoA ligase activity"/>
    <property type="evidence" value="ECO:0007669"/>
    <property type="project" value="UniProtKB-EC"/>
</dbReference>
<organism evidence="12 13">
    <name type="scientific">Candidatus Neoehrlichia procyonis str. RAC413</name>
    <dbReference type="NCBI Taxonomy" id="1359163"/>
    <lineage>
        <taxon>Bacteria</taxon>
        <taxon>Pseudomonadati</taxon>
        <taxon>Pseudomonadota</taxon>
        <taxon>Alphaproteobacteria</taxon>
        <taxon>Rickettsiales</taxon>
        <taxon>Anaplasmataceae</taxon>
        <taxon>Candidatus Neoehrlichia</taxon>
    </lineage>
</organism>
<keyword evidence="13" id="KW-1185">Reference proteome</keyword>
<comment type="caution">
    <text evidence="12">The sequence shown here is derived from an EMBL/GenBank/DDBJ whole genome shotgun (WGS) entry which is preliminary data.</text>
</comment>
<evidence type="ECO:0000256" key="10">
    <source>
        <dbReference type="HAMAP-Rule" id="MF_00558"/>
    </source>
</evidence>
<evidence type="ECO:0000256" key="9">
    <source>
        <dbReference type="ARBA" id="ARBA00060690"/>
    </source>
</evidence>
<dbReference type="NCBIfam" id="TIGR01016">
    <property type="entry name" value="sucCoAbeta"/>
    <property type="match status" value="1"/>
</dbReference>